<evidence type="ECO:0000256" key="1">
    <source>
        <dbReference type="SAM" id="Phobius"/>
    </source>
</evidence>
<evidence type="ECO:0000313" key="3">
    <source>
        <dbReference type="Proteomes" id="UP000315303"/>
    </source>
</evidence>
<sequence length="822" mass="91326">MQLINLNSRHKALLWLFQFGVLGLLLLLIQTGNLPQLGKPLKLNADLTAIFAESQKSDISDIADQISEQASNHQLVLVSDKDLSIAIEKADSLAKNLSNHSLIKSVQVNFADLPKLDEFVKQYLPYKQQLLSKDMKEKLTNGSANEIFAEQFSLLSQPSNQFVARTIEYDASLMLASFLSQPLAGASGLNLQQNHLVTHFQDKFYVLVTFQSSAASIDIDSAQSLVKTFKQLIAGDEEAYLYTGAMFYASKASSVGQHEMMLYGSISLMATLLFIALVYRNVVAIISTMTLITISFVYGYLALTFAYNEISIITLVFSVTLIGISADYSFHALTEMSYPSDRMSNAMLQQLQQQPLANIFASLTMSYVTTGAGYALLFLAPFVLFKQIAIFTLFGLLGALITVLLIFPLLRPLLFNGKAKSRRQKLDKNSEEKCNKSAVISIKIVPSFAQTINACQQKLVLTVARYKVPALFILIISLILASQLRLDNDIRHYYSPDKQLQHNENQVKAIVQQKWDLQYFLIKADTAELALQKTEQLVEQLVLLQQQKNISDFSAISQWLPSIKMQRVNKGLFDKSVEQGNFNQLLQMLNQSLPMQLDDFSALTPDNWLSSAMGKLYQTQWLVVEQGAVLSYYSVIKLAGVSHVEPLQNLAESLQQSESIIPGSQIHFVDKAGSISQQLSLFSQQLHIVLIAAILAALLVFVWRYGLKRAMLGVMTPVFSLVIALIVSYLMQGSLNIFNLVAGILILALGLDYSVFYAEHGLSKKVTLTTLLSAMSSVFVFAMLIFSSMPAIHSFGLTVFIGVLLTFVLAPILTLAKLPERK</sequence>
<keyword evidence="3" id="KW-1185">Reference proteome</keyword>
<feature type="transmembrane region" description="Helical" evidence="1">
    <location>
        <begin position="355"/>
        <end position="382"/>
    </location>
</feature>
<feature type="transmembrane region" description="Helical" evidence="1">
    <location>
        <begin position="468"/>
        <end position="486"/>
    </location>
</feature>
<feature type="transmembrane region" description="Helical" evidence="1">
    <location>
        <begin position="12"/>
        <end position="29"/>
    </location>
</feature>
<evidence type="ECO:0000313" key="2">
    <source>
        <dbReference type="EMBL" id="TPH12240.1"/>
    </source>
</evidence>
<evidence type="ECO:0008006" key="4">
    <source>
        <dbReference type="Google" id="ProtNLM"/>
    </source>
</evidence>
<feature type="transmembrane region" description="Helical" evidence="1">
    <location>
        <begin position="710"/>
        <end position="731"/>
    </location>
</feature>
<gene>
    <name evidence="2" type="ORF">EPA86_18025</name>
</gene>
<dbReference type="OrthoDB" id="9780358at2"/>
<feature type="transmembrane region" description="Helical" evidence="1">
    <location>
        <begin position="260"/>
        <end position="279"/>
    </location>
</feature>
<reference evidence="2 3" key="1">
    <citation type="submission" date="2019-01" db="EMBL/GenBank/DDBJ databases">
        <title>Litorilituus lipolytica sp. nov., isolated from intertidal sand of the Yellow Sea in China.</title>
        <authorList>
            <person name="Liu A."/>
        </authorList>
    </citation>
    <scope>NUCLEOTIDE SEQUENCE [LARGE SCALE GENOMIC DNA]</scope>
    <source>
        <strain evidence="2 3">RZ04</strain>
    </source>
</reference>
<keyword evidence="1" id="KW-0812">Transmembrane</keyword>
<dbReference type="GO" id="GO:0005886">
    <property type="term" value="C:plasma membrane"/>
    <property type="evidence" value="ECO:0007669"/>
    <property type="project" value="TreeGrafter"/>
</dbReference>
<protein>
    <recommendedName>
        <fullName evidence="4">Membrane transport protein MMPL domain-containing protein</fullName>
    </recommendedName>
</protein>
<keyword evidence="1" id="KW-1133">Transmembrane helix</keyword>
<feature type="transmembrane region" description="Helical" evidence="1">
    <location>
        <begin position="286"/>
        <end position="306"/>
    </location>
</feature>
<feature type="transmembrane region" description="Helical" evidence="1">
    <location>
        <begin position="768"/>
        <end position="789"/>
    </location>
</feature>
<dbReference type="PANTHER" id="PTHR33406:SF13">
    <property type="entry name" value="MEMBRANE PROTEIN YDFJ"/>
    <property type="match status" value="1"/>
</dbReference>
<dbReference type="InterPro" id="IPR050545">
    <property type="entry name" value="Mycobact_MmpL"/>
</dbReference>
<comment type="caution">
    <text evidence="2">The sequence shown here is derived from an EMBL/GenBank/DDBJ whole genome shotgun (WGS) entry which is preliminary data.</text>
</comment>
<organism evidence="2 3">
    <name type="scientific">Litorilituus lipolyticus</name>
    <dbReference type="NCBI Taxonomy" id="2491017"/>
    <lineage>
        <taxon>Bacteria</taxon>
        <taxon>Pseudomonadati</taxon>
        <taxon>Pseudomonadota</taxon>
        <taxon>Gammaproteobacteria</taxon>
        <taxon>Alteromonadales</taxon>
        <taxon>Colwelliaceae</taxon>
        <taxon>Litorilituus</taxon>
    </lineage>
</organism>
<dbReference type="RefSeq" id="WP_140605770.1">
    <property type="nucleotide sequence ID" value="NZ_SAWY01000041.1"/>
</dbReference>
<dbReference type="PANTHER" id="PTHR33406">
    <property type="entry name" value="MEMBRANE PROTEIN MJ1562-RELATED"/>
    <property type="match status" value="1"/>
</dbReference>
<keyword evidence="1" id="KW-0472">Membrane</keyword>
<feature type="transmembrane region" description="Helical" evidence="1">
    <location>
        <begin position="686"/>
        <end position="703"/>
    </location>
</feature>
<feature type="transmembrane region" description="Helical" evidence="1">
    <location>
        <begin position="312"/>
        <end position="334"/>
    </location>
</feature>
<proteinExistence type="predicted"/>
<dbReference type="Gene3D" id="1.20.1640.10">
    <property type="entry name" value="Multidrug efflux transporter AcrB transmembrane domain"/>
    <property type="match status" value="2"/>
</dbReference>
<feature type="transmembrane region" description="Helical" evidence="1">
    <location>
        <begin position="795"/>
        <end position="816"/>
    </location>
</feature>
<dbReference type="Proteomes" id="UP000315303">
    <property type="component" value="Unassembled WGS sequence"/>
</dbReference>
<dbReference type="EMBL" id="SAWY01000041">
    <property type="protein sequence ID" value="TPH12240.1"/>
    <property type="molecule type" value="Genomic_DNA"/>
</dbReference>
<name>A0A502KKV5_9GAMM</name>
<accession>A0A502KKV5</accession>
<dbReference type="AlphaFoldDB" id="A0A502KKV5"/>
<dbReference type="SUPFAM" id="SSF82866">
    <property type="entry name" value="Multidrug efflux transporter AcrB transmembrane domain"/>
    <property type="match status" value="2"/>
</dbReference>
<feature type="transmembrane region" description="Helical" evidence="1">
    <location>
        <begin position="388"/>
        <end position="410"/>
    </location>
</feature>
<feature type="transmembrane region" description="Helical" evidence="1">
    <location>
        <begin position="737"/>
        <end position="756"/>
    </location>
</feature>